<sequence>MLLLQQYFPCIVWCIYFLDSFVLQNRLIVSKRNLILLSGLVFFSMLGLLGLREQPVKVLESDQTERIQFESGVFHSGDLLLSQPLMGFQFFASSGEKGHSLQGTSSFALVQQLQSAFATSRVHHHHWVRLLRVFAFNKLFLKHGVLIQ</sequence>
<feature type="transmembrane region" description="Helical" evidence="1">
    <location>
        <begin position="6"/>
        <end position="22"/>
    </location>
</feature>
<protein>
    <submittedName>
        <fullName evidence="2">Uncharacterized protein</fullName>
    </submittedName>
</protein>
<gene>
    <name evidence="2" type="ORF">CLV31_110103</name>
</gene>
<proteinExistence type="predicted"/>
<accession>A0A326RP18</accession>
<dbReference type="EMBL" id="QKTX01000010">
    <property type="protein sequence ID" value="PZV81571.1"/>
    <property type="molecule type" value="Genomic_DNA"/>
</dbReference>
<keyword evidence="1" id="KW-1133">Transmembrane helix</keyword>
<name>A0A326RP18_9BACT</name>
<evidence type="ECO:0000313" key="3">
    <source>
        <dbReference type="Proteomes" id="UP000248917"/>
    </source>
</evidence>
<evidence type="ECO:0000313" key="2">
    <source>
        <dbReference type="EMBL" id="PZV81571.1"/>
    </source>
</evidence>
<dbReference type="Proteomes" id="UP000248917">
    <property type="component" value="Unassembled WGS sequence"/>
</dbReference>
<evidence type="ECO:0000256" key="1">
    <source>
        <dbReference type="SAM" id="Phobius"/>
    </source>
</evidence>
<keyword evidence="1" id="KW-0472">Membrane</keyword>
<feature type="transmembrane region" description="Helical" evidence="1">
    <location>
        <begin position="34"/>
        <end position="51"/>
    </location>
</feature>
<keyword evidence="1" id="KW-0812">Transmembrane</keyword>
<keyword evidence="3" id="KW-1185">Reference proteome</keyword>
<reference evidence="2 3" key="1">
    <citation type="submission" date="2018-06" db="EMBL/GenBank/DDBJ databases">
        <title>Genomic Encyclopedia of Archaeal and Bacterial Type Strains, Phase II (KMG-II): from individual species to whole genera.</title>
        <authorList>
            <person name="Goeker M."/>
        </authorList>
    </citation>
    <scope>NUCLEOTIDE SEQUENCE [LARGE SCALE GENOMIC DNA]</scope>
    <source>
        <strain evidence="2 3">T4</strain>
    </source>
</reference>
<comment type="caution">
    <text evidence="2">The sequence shown here is derived from an EMBL/GenBank/DDBJ whole genome shotgun (WGS) entry which is preliminary data.</text>
</comment>
<dbReference type="AlphaFoldDB" id="A0A326RP18"/>
<organism evidence="2 3">
    <name type="scientific">Algoriphagus aquaeductus</name>
    <dbReference type="NCBI Taxonomy" id="475299"/>
    <lineage>
        <taxon>Bacteria</taxon>
        <taxon>Pseudomonadati</taxon>
        <taxon>Bacteroidota</taxon>
        <taxon>Cytophagia</taxon>
        <taxon>Cytophagales</taxon>
        <taxon>Cyclobacteriaceae</taxon>
        <taxon>Algoriphagus</taxon>
    </lineage>
</organism>